<evidence type="ECO:0000313" key="1">
    <source>
        <dbReference type="EMBL" id="MBP1933203.1"/>
    </source>
</evidence>
<dbReference type="RefSeq" id="WP_245203851.1">
    <property type="nucleotide sequence ID" value="NZ_JAGGKT010000010.1"/>
</dbReference>
<dbReference type="Proteomes" id="UP001519343">
    <property type="component" value="Unassembled WGS sequence"/>
</dbReference>
<protein>
    <submittedName>
        <fullName evidence="1">Quinol monooxygenase YgiN</fullName>
    </submittedName>
</protein>
<accession>A0ABS4GSG3</accession>
<dbReference type="GO" id="GO:0004497">
    <property type="term" value="F:monooxygenase activity"/>
    <property type="evidence" value="ECO:0007669"/>
    <property type="project" value="UniProtKB-KW"/>
</dbReference>
<organism evidence="1 2">
    <name type="scientific">Ammoniphilus resinae</name>
    <dbReference type="NCBI Taxonomy" id="861532"/>
    <lineage>
        <taxon>Bacteria</taxon>
        <taxon>Bacillati</taxon>
        <taxon>Bacillota</taxon>
        <taxon>Bacilli</taxon>
        <taxon>Bacillales</taxon>
        <taxon>Paenibacillaceae</taxon>
        <taxon>Aneurinibacillus group</taxon>
        <taxon>Ammoniphilus</taxon>
    </lineage>
</organism>
<name>A0ABS4GSG3_9BACL</name>
<reference evidence="1 2" key="1">
    <citation type="submission" date="2021-03" db="EMBL/GenBank/DDBJ databases">
        <title>Genomic Encyclopedia of Type Strains, Phase IV (KMG-IV): sequencing the most valuable type-strain genomes for metagenomic binning, comparative biology and taxonomic classification.</title>
        <authorList>
            <person name="Goeker M."/>
        </authorList>
    </citation>
    <scope>NUCLEOTIDE SEQUENCE [LARGE SCALE GENOMIC DNA]</scope>
    <source>
        <strain evidence="1 2">DSM 24738</strain>
    </source>
</reference>
<evidence type="ECO:0000313" key="2">
    <source>
        <dbReference type="Proteomes" id="UP001519343"/>
    </source>
</evidence>
<sequence>MNKLSLYTKFTTHEGQRDPLVQMLLEAANGMESVDGCDLYVVNILDSDPNCV</sequence>
<keyword evidence="1" id="KW-0503">Monooxygenase</keyword>
<proteinExistence type="predicted"/>
<keyword evidence="1" id="KW-0560">Oxidoreductase</keyword>
<keyword evidence="2" id="KW-1185">Reference proteome</keyword>
<gene>
    <name evidence="1" type="ORF">J2Z37_003216</name>
</gene>
<comment type="caution">
    <text evidence="1">The sequence shown here is derived from an EMBL/GenBank/DDBJ whole genome shotgun (WGS) entry which is preliminary data.</text>
</comment>
<dbReference type="EMBL" id="JAGGKT010000010">
    <property type="protein sequence ID" value="MBP1933203.1"/>
    <property type="molecule type" value="Genomic_DNA"/>
</dbReference>